<dbReference type="AlphaFoldDB" id="A0A517M8Q5"/>
<dbReference type="InterPro" id="IPR020845">
    <property type="entry name" value="AMP-binding_CS"/>
</dbReference>
<dbReference type="InterPro" id="IPR020806">
    <property type="entry name" value="PKS_PP-bd"/>
</dbReference>
<dbReference type="SUPFAM" id="SSF56801">
    <property type="entry name" value="Acetyl-CoA synthetase-like"/>
    <property type="match status" value="1"/>
</dbReference>
<dbReference type="CDD" id="cd05931">
    <property type="entry name" value="FAAL"/>
    <property type="match status" value="1"/>
</dbReference>
<dbReference type="Gene3D" id="1.10.1200.10">
    <property type="entry name" value="ACP-like"/>
    <property type="match status" value="1"/>
</dbReference>
<dbReference type="GO" id="GO:0006633">
    <property type="term" value="P:fatty acid biosynthetic process"/>
    <property type="evidence" value="ECO:0007669"/>
    <property type="project" value="TreeGrafter"/>
</dbReference>
<evidence type="ECO:0000256" key="5">
    <source>
        <dbReference type="ARBA" id="ARBA00022832"/>
    </source>
</evidence>
<proteinExistence type="inferred from homology"/>
<dbReference type="SMART" id="SM00823">
    <property type="entry name" value="PKS_PP"/>
    <property type="match status" value="1"/>
</dbReference>
<dbReference type="InterPro" id="IPR000873">
    <property type="entry name" value="AMP-dep_synth/lig_dom"/>
</dbReference>
<dbReference type="FunFam" id="3.40.50.12780:FF:000013">
    <property type="entry name" value="Long-chain-fatty-acid--AMP ligase FadD32"/>
    <property type="match status" value="1"/>
</dbReference>
<protein>
    <submittedName>
        <fullName evidence="9">Long-chain-fatty-acid--AMP ligase FadD29</fullName>
        <ecNumber evidence="9">6.2.1.-</ecNumber>
    </submittedName>
</protein>
<dbReference type="KEGG" id="ruv:EC9_54920"/>
<dbReference type="PROSITE" id="PS00455">
    <property type="entry name" value="AMP_BINDING"/>
    <property type="match status" value="1"/>
</dbReference>
<dbReference type="EMBL" id="CP036261">
    <property type="protein sequence ID" value="QDS91268.1"/>
    <property type="molecule type" value="Genomic_DNA"/>
</dbReference>
<dbReference type="PANTHER" id="PTHR22754:SF32">
    <property type="entry name" value="DISCO-INTERACTING PROTEIN 2"/>
    <property type="match status" value="1"/>
</dbReference>
<dbReference type="Pfam" id="PF00501">
    <property type="entry name" value="AMP-binding"/>
    <property type="match status" value="1"/>
</dbReference>
<keyword evidence="4 9" id="KW-0436">Ligase</keyword>
<dbReference type="GO" id="GO:0071766">
    <property type="term" value="P:Actinobacterium-type cell wall biogenesis"/>
    <property type="evidence" value="ECO:0007669"/>
    <property type="project" value="UniProtKB-ARBA"/>
</dbReference>
<dbReference type="InterPro" id="IPR009081">
    <property type="entry name" value="PP-bd_ACP"/>
</dbReference>
<dbReference type="GO" id="GO:0016874">
    <property type="term" value="F:ligase activity"/>
    <property type="evidence" value="ECO:0007669"/>
    <property type="project" value="UniProtKB-KW"/>
</dbReference>
<dbReference type="PROSITE" id="PS50075">
    <property type="entry name" value="CARRIER"/>
    <property type="match status" value="1"/>
</dbReference>
<keyword evidence="10" id="KW-1185">Reference proteome</keyword>
<feature type="region of interest" description="Disordered" evidence="7">
    <location>
        <begin position="1"/>
        <end position="22"/>
    </location>
</feature>
<evidence type="ECO:0000256" key="6">
    <source>
        <dbReference type="ARBA" id="ARBA00023098"/>
    </source>
</evidence>
<name>A0A517M8Q5_9BACT</name>
<dbReference type="InterPro" id="IPR040097">
    <property type="entry name" value="FAAL/FAAC"/>
</dbReference>
<dbReference type="PANTHER" id="PTHR22754">
    <property type="entry name" value="DISCO-INTERACTING PROTEIN 2 DIP2 -RELATED"/>
    <property type="match status" value="1"/>
</dbReference>
<dbReference type="InterPro" id="IPR025110">
    <property type="entry name" value="AMP-bd_C"/>
</dbReference>
<feature type="compositionally biased region" description="Polar residues" evidence="7">
    <location>
        <begin position="1"/>
        <end position="14"/>
    </location>
</feature>
<evidence type="ECO:0000313" key="10">
    <source>
        <dbReference type="Proteomes" id="UP000319557"/>
    </source>
</evidence>
<keyword evidence="3" id="KW-0597">Phosphoprotein</keyword>
<dbReference type="SUPFAM" id="SSF47336">
    <property type="entry name" value="ACP-like"/>
    <property type="match status" value="1"/>
</dbReference>
<keyword evidence="5" id="KW-0276">Fatty acid metabolism</keyword>
<dbReference type="GO" id="GO:0070566">
    <property type="term" value="F:adenylyltransferase activity"/>
    <property type="evidence" value="ECO:0007669"/>
    <property type="project" value="TreeGrafter"/>
</dbReference>
<keyword evidence="6" id="KW-0443">Lipid metabolism</keyword>
<dbReference type="Gene3D" id="3.40.50.12780">
    <property type="entry name" value="N-terminal domain of ligase-like"/>
    <property type="match status" value="1"/>
</dbReference>
<feature type="domain" description="Carrier" evidence="8">
    <location>
        <begin position="619"/>
        <end position="697"/>
    </location>
</feature>
<evidence type="ECO:0000259" key="8">
    <source>
        <dbReference type="PROSITE" id="PS50075"/>
    </source>
</evidence>
<dbReference type="Pfam" id="PF00550">
    <property type="entry name" value="PP-binding"/>
    <property type="match status" value="1"/>
</dbReference>
<reference evidence="9 10" key="1">
    <citation type="submission" date="2019-02" db="EMBL/GenBank/DDBJ databases">
        <title>Deep-cultivation of Planctomycetes and their phenomic and genomic characterization uncovers novel biology.</title>
        <authorList>
            <person name="Wiegand S."/>
            <person name="Jogler M."/>
            <person name="Boedeker C."/>
            <person name="Pinto D."/>
            <person name="Vollmers J."/>
            <person name="Rivas-Marin E."/>
            <person name="Kohn T."/>
            <person name="Peeters S.H."/>
            <person name="Heuer A."/>
            <person name="Rast P."/>
            <person name="Oberbeckmann S."/>
            <person name="Bunk B."/>
            <person name="Jeske O."/>
            <person name="Meyerdierks A."/>
            <person name="Storesund J.E."/>
            <person name="Kallscheuer N."/>
            <person name="Luecker S."/>
            <person name="Lage O.M."/>
            <person name="Pohl T."/>
            <person name="Merkel B.J."/>
            <person name="Hornburger P."/>
            <person name="Mueller R.-W."/>
            <person name="Bruemmer F."/>
            <person name="Labrenz M."/>
            <person name="Spormann A.M."/>
            <person name="Op den Camp H."/>
            <person name="Overmann J."/>
            <person name="Amann R."/>
            <person name="Jetten M.S.M."/>
            <person name="Mascher T."/>
            <person name="Medema M.H."/>
            <person name="Devos D.P."/>
            <person name="Kaster A.-K."/>
            <person name="Ovreas L."/>
            <person name="Rohde M."/>
            <person name="Galperin M.Y."/>
            <person name="Jogler C."/>
        </authorList>
    </citation>
    <scope>NUCLEOTIDE SEQUENCE [LARGE SCALE GENOMIC DNA]</scope>
    <source>
        <strain evidence="9 10">EC9</strain>
    </source>
</reference>
<dbReference type="Proteomes" id="UP000319557">
    <property type="component" value="Chromosome"/>
</dbReference>
<accession>A0A517M8Q5</accession>
<evidence type="ECO:0000313" key="9">
    <source>
        <dbReference type="EMBL" id="QDS91268.1"/>
    </source>
</evidence>
<organism evidence="9 10">
    <name type="scientific">Rosistilla ulvae</name>
    <dbReference type="NCBI Taxonomy" id="1930277"/>
    <lineage>
        <taxon>Bacteria</taxon>
        <taxon>Pseudomonadati</taxon>
        <taxon>Planctomycetota</taxon>
        <taxon>Planctomycetia</taxon>
        <taxon>Pirellulales</taxon>
        <taxon>Pirellulaceae</taxon>
        <taxon>Rosistilla</taxon>
    </lineage>
</organism>
<dbReference type="InterPro" id="IPR006162">
    <property type="entry name" value="Ppantetheine_attach_site"/>
</dbReference>
<evidence type="ECO:0000256" key="3">
    <source>
        <dbReference type="ARBA" id="ARBA00022553"/>
    </source>
</evidence>
<dbReference type="Gene3D" id="3.30.300.30">
    <property type="match status" value="1"/>
</dbReference>
<dbReference type="InterPro" id="IPR045851">
    <property type="entry name" value="AMP-bd_C_sf"/>
</dbReference>
<dbReference type="OrthoDB" id="219272at2"/>
<dbReference type="PROSITE" id="PS00012">
    <property type="entry name" value="PHOSPHOPANTETHEINE"/>
    <property type="match status" value="1"/>
</dbReference>
<dbReference type="EC" id="6.2.1.-" evidence="9"/>
<keyword evidence="2" id="KW-0596">Phosphopantetheine</keyword>
<evidence type="ECO:0000256" key="2">
    <source>
        <dbReference type="ARBA" id="ARBA00022450"/>
    </source>
</evidence>
<comment type="similarity">
    <text evidence="1">Belongs to the ATP-dependent AMP-binding enzyme family.</text>
</comment>
<dbReference type="Pfam" id="PF23024">
    <property type="entry name" value="AMP-dom_DIP2-like"/>
    <property type="match status" value="1"/>
</dbReference>
<gene>
    <name evidence="9" type="ORF">EC9_54920</name>
</gene>
<evidence type="ECO:0000256" key="1">
    <source>
        <dbReference type="ARBA" id="ARBA00006432"/>
    </source>
</evidence>
<dbReference type="InterPro" id="IPR036736">
    <property type="entry name" value="ACP-like_sf"/>
</dbReference>
<evidence type="ECO:0000256" key="4">
    <source>
        <dbReference type="ARBA" id="ARBA00022598"/>
    </source>
</evidence>
<dbReference type="GO" id="GO:0031177">
    <property type="term" value="F:phosphopantetheine binding"/>
    <property type="evidence" value="ECO:0007669"/>
    <property type="project" value="InterPro"/>
</dbReference>
<dbReference type="InterPro" id="IPR042099">
    <property type="entry name" value="ANL_N_sf"/>
</dbReference>
<dbReference type="GO" id="GO:0005886">
    <property type="term" value="C:plasma membrane"/>
    <property type="evidence" value="ECO:0007669"/>
    <property type="project" value="TreeGrafter"/>
</dbReference>
<evidence type="ECO:0000256" key="7">
    <source>
        <dbReference type="SAM" id="MobiDB-lite"/>
    </source>
</evidence>
<sequence length="709" mass="76545">MISSHKNMSLSQETSQRHGGWRSLTELMVDRSRRHPDRAVATFLTDAGESQSITYGQLDRRARSVAAELAQCTTPGDRALLLFPPGLEFLVGFFAASYAGLVPVPTCFPKPGRAMPRLDTAAVDCQPAALIANRETLEGLDFKRLNAAVHKTHRIATDGVAAVDFDPHIDDSSGEALGLLQYTSGSTSDPKGVMVRNANLLSNLESIRSSYALEFAADDASEHSRGVFWLPAYHDMGLIGGILEPIYVGGEAVLMSPRSFLQRPLRWLQAISSHRASFSGAPNFAYQLCVDRIDPEHTRGLDLSCWTTAFCGAEPVRAATLDAFIQRFEPAGYRASSFCPCYGLAEATLLAAGGGDRNEPKYLDVDRDSLSVGRYQPAAQGQPEATVQRLVSSGPAADGMRIAIVDPDTAATQADGAVGEIWLQGPSVADGYWNREAVNAEQFHATIAGEPEAGKFLRSGDLGFLHRDQLYVTGRMKDVIILRGRNVYPQDIEATVCECLGEASGGPAAAFSAQGDGQEALAVVAEVARQTPPESLAGLVRRLRRRLIEQHEVDARTIALTRPGGVPLTTSGKVQRQACRSQFFSGELKTKHRWDRSILLGGNVEFPELPTTITPDDLPAVSAAIEGWLLEWLAARGNPDNGPADRDKPLADYGLDSLATMELAGDVEDWLGLELTPTLAWDYPTPAVLAPHLAENMLETGPDESASER</sequence>